<organism evidence="2 3">
    <name type="scientific">Prorocentrum cordatum</name>
    <dbReference type="NCBI Taxonomy" id="2364126"/>
    <lineage>
        <taxon>Eukaryota</taxon>
        <taxon>Sar</taxon>
        <taxon>Alveolata</taxon>
        <taxon>Dinophyceae</taxon>
        <taxon>Prorocentrales</taxon>
        <taxon>Prorocentraceae</taxon>
        <taxon>Prorocentrum</taxon>
    </lineage>
</organism>
<feature type="compositionally biased region" description="Low complexity" evidence="1">
    <location>
        <begin position="199"/>
        <end position="212"/>
    </location>
</feature>
<dbReference type="EMBL" id="CAUYUJ010022237">
    <property type="protein sequence ID" value="CAK0909666.1"/>
    <property type="molecule type" value="Genomic_DNA"/>
</dbReference>
<dbReference type="Proteomes" id="UP001189429">
    <property type="component" value="Unassembled WGS sequence"/>
</dbReference>
<protein>
    <submittedName>
        <fullName evidence="2">Uncharacterized protein</fullName>
    </submittedName>
</protein>
<feature type="region of interest" description="Disordered" evidence="1">
    <location>
        <begin position="173"/>
        <end position="212"/>
    </location>
</feature>
<feature type="non-terminal residue" evidence="2">
    <location>
        <position position="1"/>
    </location>
</feature>
<evidence type="ECO:0000256" key="1">
    <source>
        <dbReference type="SAM" id="MobiDB-lite"/>
    </source>
</evidence>
<gene>
    <name evidence="2" type="ORF">PCOR1329_LOCUS84021</name>
</gene>
<name>A0ABN9YAC9_9DINO</name>
<feature type="compositionally biased region" description="Gly residues" evidence="1">
    <location>
        <begin position="106"/>
        <end position="116"/>
    </location>
</feature>
<evidence type="ECO:0000313" key="3">
    <source>
        <dbReference type="Proteomes" id="UP001189429"/>
    </source>
</evidence>
<evidence type="ECO:0000313" key="2">
    <source>
        <dbReference type="EMBL" id="CAK0909666.1"/>
    </source>
</evidence>
<keyword evidence="3" id="KW-1185">Reference proteome</keyword>
<accession>A0ABN9YAC9</accession>
<proteinExistence type="predicted"/>
<reference evidence="2" key="1">
    <citation type="submission" date="2023-10" db="EMBL/GenBank/DDBJ databases">
        <authorList>
            <person name="Chen Y."/>
            <person name="Shah S."/>
            <person name="Dougan E. K."/>
            <person name="Thang M."/>
            <person name="Chan C."/>
        </authorList>
    </citation>
    <scope>NUCLEOTIDE SEQUENCE [LARGE SCALE GENOMIC DNA]</scope>
</reference>
<feature type="region of interest" description="Disordered" evidence="1">
    <location>
        <begin position="101"/>
        <end position="125"/>
    </location>
</feature>
<sequence length="820" mass="87202">KQQWRLIYDEQFMSARKRAALGKGIFDETDPTDPASARQVLAVHVEDLRETARGHVVGHELEVDPEAFVLADTSPTCTPSPPPEAENISVRLAAFTSFTGEKSRGRGGALGHGVHGAGSPTAAASSPTAQLANEYPWSSVGTASVAIWSGEANGPQRIAPPRDQQWAGPIEQGAKTTAPHEQRLPRTSSSIPSSDACIGTSAAGTKGGAATRSTVCGASAPAGPRGSPLELLVRGLREAEGRDAGRVPRGVAAAPRTPWHRRAEGRQLQCWARGPLAVTLAAQHPGRPGHAVSQPRSLGRQMAREPLRGAAGAWAAADRLVQRLVKELSEARLEIERLKSLQEPAGDAAPGSWRDRELAARPALQAAVAGARVCGRRRRRRNAAWHARRVPVGGFATASDAAIAEVAAGPRLGAFGGQAERVPVECVVEICQAEAAVVFPRVECEVCLVEPAVKRLGGGVRAPHAAALRGEVDGAAGAGATPPRLEHLGGEEDSASVVQGHFDDLSSVEESFDGQEQRIGIGEVLAKAVGRVHNDCDFDAAEQQAQARAVSAIRRPAQGLSVRFAAGPRVLPQRLTSCKFYVVRPALLQLDQLAFQQAAAASLPVFCLPFSAWLSGPPGLQWNLLDLELGPGSWLQFRLWAVVRMTGCWPLQDLHLVSPSSAQVSQFLFHQSRPPAERRECARFVAAAALLAVTGLSTNWAVADLQWAFDVAPHLAMLLKAYEAGVRGDDWLQLDGFVSSDAQYIALRGHVSRPAQGLSVRFAAGPRVATEADKVSQYLFHQSRPPAERREHVHFVAAAVLLAATGADKRNSTRRANNDA</sequence>
<comment type="caution">
    <text evidence="2">The sequence shown here is derived from an EMBL/GenBank/DDBJ whole genome shotgun (WGS) entry which is preliminary data.</text>
</comment>